<organism evidence="2 3">
    <name type="scientific">Candidatus Clostridium eludens</name>
    <dbReference type="NCBI Taxonomy" id="3381663"/>
    <lineage>
        <taxon>Bacteria</taxon>
        <taxon>Bacillati</taxon>
        <taxon>Bacillota</taxon>
        <taxon>Clostridia</taxon>
        <taxon>Eubacteriales</taxon>
        <taxon>Clostridiaceae</taxon>
        <taxon>Clostridium</taxon>
    </lineage>
</organism>
<reference evidence="2 3" key="1">
    <citation type="submission" date="2024-11" db="EMBL/GenBank/DDBJ databases">
        <authorList>
            <person name="Heng Y.C."/>
            <person name="Lim A.C.H."/>
            <person name="Lee J.K.Y."/>
            <person name="Kittelmann S."/>
        </authorList>
    </citation>
    <scope>NUCLEOTIDE SEQUENCE [LARGE SCALE GENOMIC DNA]</scope>
    <source>
        <strain evidence="2 3">WILCCON 0269</strain>
    </source>
</reference>
<evidence type="ECO:0000313" key="2">
    <source>
        <dbReference type="EMBL" id="MFL0195421.1"/>
    </source>
</evidence>
<keyword evidence="3" id="KW-1185">Reference proteome</keyword>
<dbReference type="Gene3D" id="3.40.309.10">
    <property type="entry name" value="Aldehyde Dehydrogenase, Chain A, domain 2"/>
    <property type="match status" value="1"/>
</dbReference>
<accession>A0ABW8SJ87</accession>
<dbReference type="InterPro" id="IPR016162">
    <property type="entry name" value="Ald_DH_N"/>
</dbReference>
<dbReference type="EMBL" id="JBJHZX010000009">
    <property type="protein sequence ID" value="MFL0195421.1"/>
    <property type="molecule type" value="Genomic_DNA"/>
</dbReference>
<dbReference type="Gene3D" id="3.40.605.10">
    <property type="entry name" value="Aldehyde Dehydrogenase, Chain A, domain 1"/>
    <property type="match status" value="1"/>
</dbReference>
<proteinExistence type="predicted"/>
<keyword evidence="1" id="KW-0560">Oxidoreductase</keyword>
<dbReference type="SUPFAM" id="SSF53720">
    <property type="entry name" value="ALDH-like"/>
    <property type="match status" value="1"/>
</dbReference>
<protein>
    <submittedName>
        <fullName evidence="2">Acetaldehyde dehydrogenase</fullName>
    </submittedName>
</protein>
<evidence type="ECO:0000256" key="1">
    <source>
        <dbReference type="ARBA" id="ARBA00023002"/>
    </source>
</evidence>
<comment type="caution">
    <text evidence="2">The sequence shown here is derived from an EMBL/GenBank/DDBJ whole genome shotgun (WGS) entry which is preliminary data.</text>
</comment>
<dbReference type="InterPro" id="IPR016161">
    <property type="entry name" value="Ald_DH/histidinol_DH"/>
</dbReference>
<name>A0ABW8SJ87_9CLOT</name>
<dbReference type="InterPro" id="IPR016163">
    <property type="entry name" value="Ald_DH_C"/>
</dbReference>
<sequence>KLAPVLAFYTVEDWHEACEKSLALLKNQGKGHTLIIHSTNEEIIREFALKKPVSRILVNSPGSLGGIGGTTNLIPSLTLGCGAVGGSATSDNVGPENLYNIRKVAYGTITVDDVRATFGVGAASSSAPAEPEDNEDVQAIVKAIMAKLNL</sequence>
<feature type="non-terminal residue" evidence="2">
    <location>
        <position position="1"/>
    </location>
</feature>
<dbReference type="Proteomes" id="UP001623660">
    <property type="component" value="Unassembled WGS sequence"/>
</dbReference>
<evidence type="ECO:0000313" key="3">
    <source>
        <dbReference type="Proteomes" id="UP001623660"/>
    </source>
</evidence>
<gene>
    <name evidence="2" type="ORF">ACJDU8_07565</name>
</gene>